<dbReference type="SUPFAM" id="SSF63829">
    <property type="entry name" value="Calcium-dependent phosphotriesterase"/>
    <property type="match status" value="1"/>
</dbReference>
<organism evidence="4 5">
    <name type="scientific">Sulfobacillus acidophilus (strain ATCC 700253 / DSM 10332 / NAL)</name>
    <dbReference type="NCBI Taxonomy" id="679936"/>
    <lineage>
        <taxon>Bacteria</taxon>
        <taxon>Bacillati</taxon>
        <taxon>Bacillota</taxon>
        <taxon>Clostridia</taxon>
        <taxon>Eubacteriales</taxon>
        <taxon>Clostridiales Family XVII. Incertae Sedis</taxon>
        <taxon>Sulfobacillus</taxon>
    </lineage>
</organism>
<feature type="region of interest" description="Disordered" evidence="1">
    <location>
        <begin position="28"/>
        <end position="47"/>
    </location>
</feature>
<feature type="domain" description="Pyrrolo-quinoline quinone repeat" evidence="3">
    <location>
        <begin position="203"/>
        <end position="326"/>
    </location>
</feature>
<dbReference type="InterPro" id="IPR002372">
    <property type="entry name" value="PQQ_rpt_dom"/>
</dbReference>
<feature type="chain" id="PRO_5039704049" description="Pyrrolo-quinoline quinone repeat domain-containing protein" evidence="2">
    <location>
        <begin position="28"/>
        <end position="371"/>
    </location>
</feature>
<dbReference type="PATRIC" id="fig|679936.5.peg.1620"/>
<evidence type="ECO:0000313" key="5">
    <source>
        <dbReference type="Proteomes" id="UP000005439"/>
    </source>
</evidence>
<feature type="signal peptide" evidence="2">
    <location>
        <begin position="1"/>
        <end position="27"/>
    </location>
</feature>
<evidence type="ECO:0000259" key="3">
    <source>
        <dbReference type="Pfam" id="PF13360"/>
    </source>
</evidence>
<name>G8TY87_SULAD</name>
<dbReference type="InterPro" id="IPR015943">
    <property type="entry name" value="WD40/YVTN_repeat-like_dom_sf"/>
</dbReference>
<dbReference type="EMBL" id="CP003179">
    <property type="protein sequence ID" value="AEW05051.1"/>
    <property type="molecule type" value="Genomic_DNA"/>
</dbReference>
<sequence>MLRKRHRTGWGAAALTVILSACGTGSSAPKGAAPAPKPPAANALWRSPGPTANMPGDILIADAGNNRIIMINPQKQIIWQYPKPGQASLLHDDDDVFFGPHFDEIITNQEGYNVISILNFKTGKIVWNYGHGNIPGDLPGYLNTPDDAFLYHTPAGDVITVADIKNQRILFINRQTQAIIRQYGQTGVRLNNPPFTFAAPNGDFPAPNHGMLVTQIGANDAVLLNQGGHVVWTVHFPSTFYYPSDANLTPHGNVIVAFYTYPGAIVKMSPSGRVLWQYDVASGPGQLDHPSLAVELPNGMILATDDYHDRIVEINPKTNQIIWQYGHTGVAGTAPGYLNDPDGLDLLPPGVIPGGTNPIGHHLWSYPGNGY</sequence>
<accession>G8TY87</accession>
<evidence type="ECO:0000256" key="1">
    <source>
        <dbReference type="SAM" id="MobiDB-lite"/>
    </source>
</evidence>
<protein>
    <recommendedName>
        <fullName evidence="3">Pyrrolo-quinoline quinone repeat domain-containing protein</fullName>
    </recommendedName>
</protein>
<dbReference type="STRING" id="679936.Sulac_1554"/>
<dbReference type="AlphaFoldDB" id="G8TY87"/>
<dbReference type="HOGENOM" id="CLU_063463_0_0_9"/>
<reference evidence="4 5" key="2">
    <citation type="journal article" date="2012" name="Stand. Genomic Sci.">
        <title>Complete genome sequence of the moderately thermophilic mineral-sulfide-oxidizing firmicute Sulfobacillus acidophilus type strain (NAL(T)).</title>
        <authorList>
            <person name="Anderson I."/>
            <person name="Chertkov O."/>
            <person name="Chen A."/>
            <person name="Saunders E."/>
            <person name="Lapidus A."/>
            <person name="Nolan M."/>
            <person name="Lucas S."/>
            <person name="Hammon N."/>
            <person name="Deshpande S."/>
            <person name="Cheng J.F."/>
            <person name="Han C."/>
            <person name="Tapia R."/>
            <person name="Goodwin L.A."/>
            <person name="Pitluck S."/>
            <person name="Liolios K."/>
            <person name="Pagani I."/>
            <person name="Ivanova N."/>
            <person name="Mikhailova N."/>
            <person name="Pati A."/>
            <person name="Palaniappan K."/>
            <person name="Land M."/>
            <person name="Pan C."/>
            <person name="Rohde M."/>
            <person name="Pukall R."/>
            <person name="Goker M."/>
            <person name="Detter J.C."/>
            <person name="Woyke T."/>
            <person name="Bristow J."/>
            <person name="Eisen J.A."/>
            <person name="Markowitz V."/>
            <person name="Hugenholtz P."/>
            <person name="Kyrpides N.C."/>
            <person name="Klenk H.P."/>
            <person name="Mavromatis K."/>
        </authorList>
    </citation>
    <scope>NUCLEOTIDE SEQUENCE [LARGE SCALE GENOMIC DNA]</scope>
    <source>
        <strain evidence="5">ATCC 700253 / DSM 10332 / NAL</strain>
    </source>
</reference>
<dbReference type="KEGG" id="sap:Sulac_1554"/>
<dbReference type="PROSITE" id="PS51257">
    <property type="entry name" value="PROKAR_LIPOPROTEIN"/>
    <property type="match status" value="1"/>
</dbReference>
<keyword evidence="5" id="KW-1185">Reference proteome</keyword>
<gene>
    <name evidence="4" type="ordered locus">Sulac_1554</name>
</gene>
<evidence type="ECO:0000313" key="4">
    <source>
        <dbReference type="EMBL" id="AEW05051.1"/>
    </source>
</evidence>
<dbReference type="Gene3D" id="2.130.10.10">
    <property type="entry name" value="YVTN repeat-like/Quinoprotein amine dehydrogenase"/>
    <property type="match status" value="2"/>
</dbReference>
<dbReference type="Proteomes" id="UP000005439">
    <property type="component" value="Chromosome"/>
</dbReference>
<keyword evidence="2" id="KW-0732">Signal</keyword>
<proteinExistence type="predicted"/>
<evidence type="ECO:0000256" key="2">
    <source>
        <dbReference type="SAM" id="SignalP"/>
    </source>
</evidence>
<reference evidence="5" key="1">
    <citation type="submission" date="2011-12" db="EMBL/GenBank/DDBJ databases">
        <title>The complete genome of chromosome of Sulfobacillus acidophilus DSM 10332.</title>
        <authorList>
            <person name="Lucas S."/>
            <person name="Han J."/>
            <person name="Lapidus A."/>
            <person name="Bruce D."/>
            <person name="Goodwin L."/>
            <person name="Pitluck S."/>
            <person name="Peters L."/>
            <person name="Kyrpides N."/>
            <person name="Mavromatis K."/>
            <person name="Ivanova N."/>
            <person name="Mikhailova N."/>
            <person name="Chertkov O."/>
            <person name="Saunders E."/>
            <person name="Detter J.C."/>
            <person name="Tapia R."/>
            <person name="Han C."/>
            <person name="Land M."/>
            <person name="Hauser L."/>
            <person name="Markowitz V."/>
            <person name="Cheng J.-F."/>
            <person name="Hugenholtz P."/>
            <person name="Woyke T."/>
            <person name="Wu D."/>
            <person name="Pukall R."/>
            <person name="Gehrich-Schroeter G."/>
            <person name="Schneider S."/>
            <person name="Klenk H.-P."/>
            <person name="Eisen J.A."/>
        </authorList>
    </citation>
    <scope>NUCLEOTIDE SEQUENCE [LARGE SCALE GENOMIC DNA]</scope>
    <source>
        <strain evidence="5">ATCC 700253 / DSM 10332 / NAL</strain>
    </source>
</reference>
<dbReference type="Pfam" id="PF13360">
    <property type="entry name" value="PQQ_2"/>
    <property type="match status" value="1"/>
</dbReference>